<reference evidence="5" key="2">
    <citation type="submission" date="2010-04" db="EMBL/GenBank/DDBJ databases">
        <authorList>
            <person name="Buell R."/>
            <person name="Hamilton J."/>
            <person name="Hostetler J."/>
        </authorList>
    </citation>
    <scope>NUCLEOTIDE SEQUENCE [LARGE SCALE GENOMIC DNA]</scope>
    <source>
        <strain evidence="5">DAOM:BR144</strain>
    </source>
</reference>
<name>K3WN51_GLOUD</name>
<protein>
    <recommendedName>
        <fullName evidence="3">Apple domain-containing protein</fullName>
    </recommendedName>
</protein>
<accession>K3WN51</accession>
<dbReference type="SMART" id="SM00223">
    <property type="entry name" value="APPLE"/>
    <property type="match status" value="1"/>
</dbReference>
<evidence type="ECO:0000256" key="2">
    <source>
        <dbReference type="ARBA" id="ARBA00023157"/>
    </source>
</evidence>
<dbReference type="GO" id="GO:0005576">
    <property type="term" value="C:extracellular region"/>
    <property type="evidence" value="ECO:0007669"/>
    <property type="project" value="InterPro"/>
</dbReference>
<dbReference type="PANTHER" id="PTHR33946:SF4">
    <property type="entry name" value="COAGULATION FACTOR XI"/>
    <property type="match status" value="1"/>
</dbReference>
<dbReference type="Gene3D" id="3.50.4.10">
    <property type="entry name" value="Hepatocyte Growth Factor"/>
    <property type="match status" value="2"/>
</dbReference>
<evidence type="ECO:0000256" key="1">
    <source>
        <dbReference type="ARBA" id="ARBA00022737"/>
    </source>
</evidence>
<dbReference type="Pfam" id="PF00024">
    <property type="entry name" value="PAN_1"/>
    <property type="match status" value="1"/>
</dbReference>
<feature type="domain" description="Apple" evidence="3">
    <location>
        <begin position="88"/>
        <end position="156"/>
    </location>
</feature>
<dbReference type="eggNOG" id="KOG1543">
    <property type="taxonomic scope" value="Eukaryota"/>
</dbReference>
<keyword evidence="1" id="KW-0677">Repeat</keyword>
<feature type="domain" description="Apple" evidence="3">
    <location>
        <begin position="2"/>
        <end position="85"/>
    </location>
</feature>
<dbReference type="InterPro" id="IPR000177">
    <property type="entry name" value="Apple"/>
</dbReference>
<dbReference type="VEuPathDB" id="FungiDB:PYU1_G006381"/>
<dbReference type="EnsemblProtists" id="PYU1_T006393">
    <property type="protein sequence ID" value="PYU1_T006393"/>
    <property type="gene ID" value="PYU1_G006381"/>
</dbReference>
<proteinExistence type="predicted"/>
<dbReference type="PROSITE" id="PS50948">
    <property type="entry name" value="PAN"/>
    <property type="match status" value="2"/>
</dbReference>
<keyword evidence="5" id="KW-1185">Reference proteome</keyword>
<dbReference type="PANTHER" id="PTHR33946">
    <property type="match status" value="1"/>
</dbReference>
<keyword evidence="2" id="KW-1015">Disulfide bond</keyword>
<dbReference type="EMBL" id="GL376604">
    <property type="status" value="NOT_ANNOTATED_CDS"/>
    <property type="molecule type" value="Genomic_DNA"/>
</dbReference>
<reference evidence="5" key="1">
    <citation type="journal article" date="2010" name="Genome Biol.">
        <title>Genome sequence of the necrotrophic plant pathogen Pythium ultimum reveals original pathogenicity mechanisms and effector repertoire.</title>
        <authorList>
            <person name="Levesque C.A."/>
            <person name="Brouwer H."/>
            <person name="Cano L."/>
            <person name="Hamilton J.P."/>
            <person name="Holt C."/>
            <person name="Huitema E."/>
            <person name="Raffaele S."/>
            <person name="Robideau G.P."/>
            <person name="Thines M."/>
            <person name="Win J."/>
            <person name="Zerillo M.M."/>
            <person name="Beakes G.W."/>
            <person name="Boore J.L."/>
            <person name="Busam D."/>
            <person name="Dumas B."/>
            <person name="Ferriera S."/>
            <person name="Fuerstenberg S.I."/>
            <person name="Gachon C.M."/>
            <person name="Gaulin E."/>
            <person name="Govers F."/>
            <person name="Grenville-Briggs L."/>
            <person name="Horner N."/>
            <person name="Hostetler J."/>
            <person name="Jiang R.H."/>
            <person name="Johnson J."/>
            <person name="Krajaejun T."/>
            <person name="Lin H."/>
            <person name="Meijer H.J."/>
            <person name="Moore B."/>
            <person name="Morris P."/>
            <person name="Phuntmart V."/>
            <person name="Puiu D."/>
            <person name="Shetty J."/>
            <person name="Stajich J.E."/>
            <person name="Tripathy S."/>
            <person name="Wawra S."/>
            <person name="van West P."/>
            <person name="Whitty B.R."/>
            <person name="Coutinho P.M."/>
            <person name="Henrissat B."/>
            <person name="Martin F."/>
            <person name="Thomas P.D."/>
            <person name="Tyler B.M."/>
            <person name="De Vries R.P."/>
            <person name="Kamoun S."/>
            <person name="Yandell M."/>
            <person name="Tisserat N."/>
            <person name="Buell C.R."/>
        </authorList>
    </citation>
    <scope>NUCLEOTIDE SEQUENCE</scope>
    <source>
        <strain evidence="5">DAOM:BR144</strain>
    </source>
</reference>
<dbReference type="InParanoid" id="K3WN51"/>
<dbReference type="SUPFAM" id="SSF57414">
    <property type="entry name" value="Hairpin loop containing domain-like"/>
    <property type="match status" value="1"/>
</dbReference>
<evidence type="ECO:0000313" key="5">
    <source>
        <dbReference type="Proteomes" id="UP000019132"/>
    </source>
</evidence>
<dbReference type="InterPro" id="IPR003609">
    <property type="entry name" value="Pan_app"/>
</dbReference>
<dbReference type="HOGENOM" id="CLU_107830_2_0_1"/>
<dbReference type="AlphaFoldDB" id="K3WN51"/>
<dbReference type="Pfam" id="PF14295">
    <property type="entry name" value="PAN_4"/>
    <property type="match status" value="1"/>
</dbReference>
<evidence type="ECO:0000313" key="4">
    <source>
        <dbReference type="EnsemblProtists" id="PYU1_T006393"/>
    </source>
</evidence>
<dbReference type="Proteomes" id="UP000019132">
    <property type="component" value="Unassembled WGS sequence"/>
</dbReference>
<sequence length="157" mass="16659">MSKDARIQQGTILNNVDFAANDILSLRAATAEECMDKCNEYQMCHAFSWTPAASGSCYLKTKRSVEVKLVAPNADGSPSVRSGTSYKCTPLLSNTDNAGKDLQGILATTPQECCGICRANSPCGAFSWSNYNGGTCWLKEAGGVMKAGSNVYAASLH</sequence>
<evidence type="ECO:0000259" key="3">
    <source>
        <dbReference type="PROSITE" id="PS50948"/>
    </source>
</evidence>
<reference evidence="4" key="3">
    <citation type="submission" date="2015-02" db="UniProtKB">
        <authorList>
            <consortium name="EnsemblProtists"/>
        </authorList>
    </citation>
    <scope>IDENTIFICATION</scope>
    <source>
        <strain evidence="4">DAOM BR144</strain>
    </source>
</reference>
<organism evidence="4 5">
    <name type="scientific">Globisporangium ultimum (strain ATCC 200006 / CBS 805.95 / DAOM BR144)</name>
    <name type="common">Pythium ultimum</name>
    <dbReference type="NCBI Taxonomy" id="431595"/>
    <lineage>
        <taxon>Eukaryota</taxon>
        <taxon>Sar</taxon>
        <taxon>Stramenopiles</taxon>
        <taxon>Oomycota</taxon>
        <taxon>Peronosporomycetes</taxon>
        <taxon>Pythiales</taxon>
        <taxon>Pythiaceae</taxon>
        <taxon>Globisporangium</taxon>
    </lineage>
</organism>
<dbReference type="GO" id="GO:0006508">
    <property type="term" value="P:proteolysis"/>
    <property type="evidence" value="ECO:0007669"/>
    <property type="project" value="InterPro"/>
</dbReference>